<keyword evidence="1" id="KW-0812">Transmembrane</keyword>
<dbReference type="Proteomes" id="UP000464178">
    <property type="component" value="Chromosome"/>
</dbReference>
<dbReference type="AlphaFoldDB" id="A0A6P2D3I3"/>
<keyword evidence="1" id="KW-0472">Membrane</keyword>
<feature type="transmembrane region" description="Helical" evidence="1">
    <location>
        <begin position="12"/>
        <end position="39"/>
    </location>
</feature>
<proteinExistence type="predicted"/>
<reference evidence="2 3" key="1">
    <citation type="submission" date="2019-05" db="EMBL/GenBank/DDBJ databases">
        <authorList>
            <consortium name="Science for Life Laboratories"/>
        </authorList>
    </citation>
    <scope>NUCLEOTIDE SEQUENCE [LARGE SCALE GENOMIC DNA]</scope>
    <source>
        <strain evidence="2">Soil9</strain>
    </source>
</reference>
<keyword evidence="3" id="KW-1185">Reference proteome</keyword>
<protein>
    <submittedName>
        <fullName evidence="2">Uncharacterized protein</fullName>
    </submittedName>
</protein>
<dbReference type="EMBL" id="LR593886">
    <property type="protein sequence ID" value="VTR95878.1"/>
    <property type="molecule type" value="Genomic_DNA"/>
</dbReference>
<dbReference type="KEGG" id="gms:SOIL9_18360"/>
<dbReference type="RefSeq" id="WP_162670237.1">
    <property type="nucleotide sequence ID" value="NZ_LR593886.1"/>
</dbReference>
<evidence type="ECO:0000313" key="3">
    <source>
        <dbReference type="Proteomes" id="UP000464178"/>
    </source>
</evidence>
<accession>A0A6P2D3I3</accession>
<keyword evidence="1" id="KW-1133">Transmembrane helix</keyword>
<sequence length="82" mass="8609">MSDVISGMTGAQLIGLVSVVGGLICTTVVAVTGIAIPFLTTARRTEAFSQLKRDLIANGYSADDIERIVKADPQSQSVVSQR</sequence>
<gene>
    <name evidence="2" type="ORF">SOIL9_18360</name>
</gene>
<evidence type="ECO:0000256" key="1">
    <source>
        <dbReference type="SAM" id="Phobius"/>
    </source>
</evidence>
<organism evidence="2 3">
    <name type="scientific">Gemmata massiliana</name>
    <dbReference type="NCBI Taxonomy" id="1210884"/>
    <lineage>
        <taxon>Bacteria</taxon>
        <taxon>Pseudomonadati</taxon>
        <taxon>Planctomycetota</taxon>
        <taxon>Planctomycetia</taxon>
        <taxon>Gemmatales</taxon>
        <taxon>Gemmataceae</taxon>
        <taxon>Gemmata</taxon>
    </lineage>
</organism>
<name>A0A6P2D3I3_9BACT</name>
<evidence type="ECO:0000313" key="2">
    <source>
        <dbReference type="EMBL" id="VTR95878.1"/>
    </source>
</evidence>